<organism evidence="2 3">
    <name type="scientific">Senna tora</name>
    <dbReference type="NCBI Taxonomy" id="362788"/>
    <lineage>
        <taxon>Eukaryota</taxon>
        <taxon>Viridiplantae</taxon>
        <taxon>Streptophyta</taxon>
        <taxon>Embryophyta</taxon>
        <taxon>Tracheophyta</taxon>
        <taxon>Spermatophyta</taxon>
        <taxon>Magnoliopsida</taxon>
        <taxon>eudicotyledons</taxon>
        <taxon>Gunneridae</taxon>
        <taxon>Pentapetalae</taxon>
        <taxon>rosids</taxon>
        <taxon>fabids</taxon>
        <taxon>Fabales</taxon>
        <taxon>Fabaceae</taxon>
        <taxon>Caesalpinioideae</taxon>
        <taxon>Cassia clade</taxon>
        <taxon>Senna</taxon>
    </lineage>
</organism>
<dbReference type="AlphaFoldDB" id="A0A834WIT2"/>
<evidence type="ECO:0000313" key="3">
    <source>
        <dbReference type="Proteomes" id="UP000634136"/>
    </source>
</evidence>
<evidence type="ECO:0000313" key="2">
    <source>
        <dbReference type="EMBL" id="KAF7824362.1"/>
    </source>
</evidence>
<evidence type="ECO:0000256" key="1">
    <source>
        <dbReference type="SAM" id="MobiDB-lite"/>
    </source>
</evidence>
<feature type="compositionally biased region" description="Basic residues" evidence="1">
    <location>
        <begin position="1"/>
        <end position="11"/>
    </location>
</feature>
<sequence>MPEKAKRHKGKNIMASGSSSQQQLMDEFFTSEEQRCSTSRQFIIPSPPHGPSNSEVLSAIQHLQCSVNEGFGQVNTRLNEFCT</sequence>
<comment type="caution">
    <text evidence="2">The sequence shown here is derived from an EMBL/GenBank/DDBJ whole genome shotgun (WGS) entry which is preliminary data.</text>
</comment>
<proteinExistence type="predicted"/>
<dbReference type="EMBL" id="JAAIUW010000007">
    <property type="protein sequence ID" value="KAF7824362.1"/>
    <property type="molecule type" value="Genomic_DNA"/>
</dbReference>
<feature type="region of interest" description="Disordered" evidence="1">
    <location>
        <begin position="1"/>
        <end position="23"/>
    </location>
</feature>
<dbReference type="Proteomes" id="UP000634136">
    <property type="component" value="Unassembled WGS sequence"/>
</dbReference>
<reference evidence="2" key="1">
    <citation type="submission" date="2020-09" db="EMBL/GenBank/DDBJ databases">
        <title>Genome-Enabled Discovery of Anthraquinone Biosynthesis in Senna tora.</title>
        <authorList>
            <person name="Kang S.-H."/>
            <person name="Pandey R.P."/>
            <person name="Lee C.-M."/>
            <person name="Sim J.-S."/>
            <person name="Jeong J.-T."/>
            <person name="Choi B.-S."/>
            <person name="Jung M."/>
            <person name="Ginzburg D."/>
            <person name="Zhao K."/>
            <person name="Won S.Y."/>
            <person name="Oh T.-J."/>
            <person name="Yu Y."/>
            <person name="Kim N.-H."/>
            <person name="Lee O.R."/>
            <person name="Lee T.-H."/>
            <person name="Bashyal P."/>
            <person name="Kim T.-S."/>
            <person name="Lee W.-H."/>
            <person name="Kawkins C."/>
            <person name="Kim C.-K."/>
            <person name="Kim J.S."/>
            <person name="Ahn B.O."/>
            <person name="Rhee S.Y."/>
            <person name="Sohng J.K."/>
        </authorList>
    </citation>
    <scope>NUCLEOTIDE SEQUENCE</scope>
    <source>
        <tissue evidence="2">Leaf</tissue>
    </source>
</reference>
<name>A0A834WIT2_9FABA</name>
<gene>
    <name evidence="2" type="ORF">G2W53_022506</name>
</gene>
<accession>A0A834WIT2</accession>
<protein>
    <submittedName>
        <fullName evidence="2">Uncharacterized protein</fullName>
    </submittedName>
</protein>
<keyword evidence="3" id="KW-1185">Reference proteome</keyword>